<dbReference type="AlphaFoldDB" id="A0A212PZ06"/>
<comment type="similarity">
    <text evidence="2">Belongs to the UPF0174 family.</text>
</comment>
<gene>
    <name evidence="4" type="ORF">SAMN07250955_101224</name>
</gene>
<keyword evidence="5" id="KW-1185">Reference proteome</keyword>
<organism evidence="4 5">
    <name type="scientific">Arboricoccus pini</name>
    <dbReference type="NCBI Taxonomy" id="1963835"/>
    <lineage>
        <taxon>Bacteria</taxon>
        <taxon>Pseudomonadati</taxon>
        <taxon>Pseudomonadota</taxon>
        <taxon>Alphaproteobacteria</taxon>
        <taxon>Geminicoccales</taxon>
        <taxon>Geminicoccaceae</taxon>
        <taxon>Arboricoccus</taxon>
    </lineage>
</organism>
<evidence type="ECO:0000256" key="1">
    <source>
        <dbReference type="ARBA" id="ARBA00006407"/>
    </source>
</evidence>
<accession>A0A212PZ06</accession>
<dbReference type="InterPro" id="IPR021150">
    <property type="entry name" value="Ubiq_cyt_c_chap"/>
</dbReference>
<protein>
    <submittedName>
        <fullName evidence="4">Cytochrome b pre-mRNA-processing protein 3</fullName>
    </submittedName>
</protein>
<feature type="domain" description="Ubiquinol-cytochrome c chaperone" evidence="3">
    <location>
        <begin position="60"/>
        <end position="193"/>
    </location>
</feature>
<evidence type="ECO:0000256" key="2">
    <source>
        <dbReference type="ARBA" id="ARBA00006436"/>
    </source>
</evidence>
<evidence type="ECO:0000259" key="3">
    <source>
        <dbReference type="Pfam" id="PF03981"/>
    </source>
</evidence>
<proteinExistence type="inferred from homology"/>
<dbReference type="Proteomes" id="UP000197065">
    <property type="component" value="Unassembled WGS sequence"/>
</dbReference>
<comment type="similarity">
    <text evidence="1">Belongs to the CBP3 family.</text>
</comment>
<name>A0A212PZ06_9PROT</name>
<dbReference type="RefSeq" id="WP_165769352.1">
    <property type="nucleotide sequence ID" value="NZ_FYEH01000001.1"/>
</dbReference>
<dbReference type="InterPro" id="IPR007129">
    <property type="entry name" value="Ubiqinol_cyt_c_chaperone_CPB3"/>
</dbReference>
<dbReference type="EMBL" id="FYEH01000001">
    <property type="protein sequence ID" value="SNB52296.1"/>
    <property type="molecule type" value="Genomic_DNA"/>
</dbReference>
<evidence type="ECO:0000313" key="4">
    <source>
        <dbReference type="EMBL" id="SNB52296.1"/>
    </source>
</evidence>
<reference evidence="4 5" key="1">
    <citation type="submission" date="2017-06" db="EMBL/GenBank/DDBJ databases">
        <authorList>
            <person name="Kim H.J."/>
            <person name="Triplett B.A."/>
        </authorList>
    </citation>
    <scope>NUCLEOTIDE SEQUENCE [LARGE SCALE GENOMIC DNA]</scope>
    <source>
        <strain evidence="4 5">B29T1</strain>
    </source>
</reference>
<dbReference type="Pfam" id="PF03981">
    <property type="entry name" value="Ubiq_cyt_C_chap"/>
    <property type="match status" value="1"/>
</dbReference>
<dbReference type="PANTHER" id="PTHR12184:SF1">
    <property type="entry name" value="UBIQUINOL-CYTOCHROME-C REDUCTASE COMPLEX ASSEMBLY FACTOR 1"/>
    <property type="match status" value="1"/>
</dbReference>
<sequence length="201" mass="22500">MDARRQVDEVRQRNRVGRLVSWVGRRSGLSPRQRELETRAWALYGAVVARARRPYLFAGLGVPDTTEGRWEMIQLHAGLLALRLDEAGPAGKELAQVLFDCMMKDMDRSLRELAIGDLSIGKYVKRMAQSFYFRLQHLDRALATGDVRPMIEILGKNVYGDPAAAKAPALWDAVLDEARLLRAAPGDELLAGRLDGMERVS</sequence>
<dbReference type="PANTHER" id="PTHR12184">
    <property type="entry name" value="UBIQUINOL-CYTOCHROME C REDUCTASE COMPLEX ASSEMBLY FACTOR 1 FAMILY MEMBER"/>
    <property type="match status" value="1"/>
</dbReference>
<evidence type="ECO:0000313" key="5">
    <source>
        <dbReference type="Proteomes" id="UP000197065"/>
    </source>
</evidence>